<accession>A0A6A7FP29</accession>
<dbReference type="AlphaFoldDB" id="A0A6A7FP29"/>
<name>A0A6A7FP29_9CRUS</name>
<proteinExistence type="evidence at transcript level"/>
<reference evidence="2" key="1">
    <citation type="submission" date="2017-11" db="EMBL/GenBank/DDBJ databases">
        <title>The sensing device of the deep-sea amphipod.</title>
        <authorList>
            <person name="Kobayashi H."/>
            <person name="Nagahama T."/>
            <person name="Arai W."/>
            <person name="Sasagawa Y."/>
            <person name="Umeda M."/>
            <person name="Hayashi T."/>
            <person name="Nikaido I."/>
            <person name="Watanabe H."/>
            <person name="Oguri K."/>
            <person name="Kitazato H."/>
            <person name="Fujioka K."/>
            <person name="Kido Y."/>
            <person name="Takami H."/>
        </authorList>
    </citation>
    <scope>NUCLEOTIDE SEQUENCE</scope>
    <source>
        <tissue evidence="2">Whole body</tissue>
    </source>
</reference>
<feature type="chain" id="PRO_5025643944" evidence="1">
    <location>
        <begin position="22"/>
        <end position="204"/>
    </location>
</feature>
<feature type="signal peptide" evidence="1">
    <location>
        <begin position="1"/>
        <end position="21"/>
    </location>
</feature>
<organism evidence="2">
    <name type="scientific">Hirondellea gigas</name>
    <dbReference type="NCBI Taxonomy" id="1518452"/>
    <lineage>
        <taxon>Eukaryota</taxon>
        <taxon>Metazoa</taxon>
        <taxon>Ecdysozoa</taxon>
        <taxon>Arthropoda</taxon>
        <taxon>Crustacea</taxon>
        <taxon>Multicrustacea</taxon>
        <taxon>Malacostraca</taxon>
        <taxon>Eumalacostraca</taxon>
        <taxon>Peracarida</taxon>
        <taxon>Amphipoda</taxon>
        <taxon>Amphilochidea</taxon>
        <taxon>Lysianassida</taxon>
        <taxon>Lysianassidira</taxon>
        <taxon>Lysianassoidea</taxon>
        <taxon>Lysianassidae</taxon>
        <taxon>Hirondellea</taxon>
    </lineage>
</organism>
<dbReference type="EMBL" id="IACT01000977">
    <property type="protein sequence ID" value="LAC20347.1"/>
    <property type="molecule type" value="mRNA"/>
</dbReference>
<protein>
    <submittedName>
        <fullName evidence="2">Glycine-rich cell wall structural protein 1-like</fullName>
    </submittedName>
</protein>
<evidence type="ECO:0000313" key="2">
    <source>
        <dbReference type="EMBL" id="LAC20347.1"/>
    </source>
</evidence>
<evidence type="ECO:0000256" key="1">
    <source>
        <dbReference type="SAM" id="SignalP"/>
    </source>
</evidence>
<keyword evidence="1" id="KW-0732">Signal</keyword>
<sequence length="204" mass="21866">MSLKLTLLGVILVAALPQSYQQQRLSYHGGQRPFQVNPHSGRPVQSFPQQGFPQTGFPQTGFHQTGFPQTGFPVGGAPGGFGQVGGYRPGQVGSIGQTGLVGNTQTSPQQQYNCAATASQGQYGIDSTCEKWCKAPQQYWGGSYICCDDRPAVCPPIRVTCPRFGGVGPVCCFVDSQCQIPTDKCCFDKCLGHKVCKSAYKQGF</sequence>